<sequence length="312" mass="33426">MKLSTFNALSDKAMPVITPIGVVIGLALGSRIAAYKGWGTFFFACITFIGALQISFAQVTKALKRLRTIVLVLVCAHVLIPLMVKLLASLAFPASPSYVTGFILLSSIPIAVTSFVWTTIHKGDAALALALILLDTLLSPILTPLTIRLLADSSVALDFQGMMVSLLFMIVIPSILGMLVKQAASDACNNARVYLNPVTKICMLLVIILHVATLSGMLEFSVAYIPLILMNLVVIALGFTLIYTLSRYGVHEDRSSVVSMTFTGGMRNISAALVLATTYFDAATALPVVIGILLQQTFVGILGSRLFAKDAW</sequence>
<proteinExistence type="predicted"/>
<keyword evidence="3 5" id="KW-1133">Transmembrane helix</keyword>
<gene>
    <name evidence="6" type="ORF">SDC9_49283</name>
</gene>
<evidence type="ECO:0000256" key="1">
    <source>
        <dbReference type="ARBA" id="ARBA00004141"/>
    </source>
</evidence>
<dbReference type="Pfam" id="PF01758">
    <property type="entry name" value="SBF"/>
    <property type="match status" value="1"/>
</dbReference>
<feature type="transmembrane region" description="Helical" evidence="5">
    <location>
        <begin position="38"/>
        <end position="57"/>
    </location>
</feature>
<feature type="transmembrane region" description="Helical" evidence="5">
    <location>
        <begin position="69"/>
        <end position="92"/>
    </location>
</feature>
<dbReference type="InterPro" id="IPR002657">
    <property type="entry name" value="BilAc:Na_symport/Acr3"/>
</dbReference>
<keyword evidence="4 5" id="KW-0472">Membrane</keyword>
<evidence type="ECO:0000313" key="6">
    <source>
        <dbReference type="EMBL" id="MPM03024.1"/>
    </source>
</evidence>
<dbReference type="PANTHER" id="PTHR10361">
    <property type="entry name" value="SODIUM-BILE ACID COTRANSPORTER"/>
    <property type="match status" value="1"/>
</dbReference>
<dbReference type="AlphaFoldDB" id="A0A644WLB2"/>
<reference evidence="6" key="1">
    <citation type="submission" date="2019-08" db="EMBL/GenBank/DDBJ databases">
        <authorList>
            <person name="Kucharzyk K."/>
            <person name="Murdoch R.W."/>
            <person name="Higgins S."/>
            <person name="Loffler F."/>
        </authorList>
    </citation>
    <scope>NUCLEOTIDE SEQUENCE</scope>
</reference>
<dbReference type="InterPro" id="IPR004710">
    <property type="entry name" value="Bilac:Na_transpt"/>
</dbReference>
<dbReference type="EMBL" id="VSSQ01000917">
    <property type="protein sequence ID" value="MPM03024.1"/>
    <property type="molecule type" value="Genomic_DNA"/>
</dbReference>
<protein>
    <recommendedName>
        <fullName evidence="7">Pantothenates transporter PanS</fullName>
    </recommendedName>
</protein>
<feature type="transmembrane region" description="Helical" evidence="5">
    <location>
        <begin position="125"/>
        <end position="147"/>
    </location>
</feature>
<dbReference type="Gene3D" id="1.20.1530.20">
    <property type="match status" value="1"/>
</dbReference>
<evidence type="ECO:0000256" key="4">
    <source>
        <dbReference type="ARBA" id="ARBA00023136"/>
    </source>
</evidence>
<feature type="transmembrane region" description="Helical" evidence="5">
    <location>
        <begin position="224"/>
        <end position="245"/>
    </location>
</feature>
<feature type="transmembrane region" description="Helical" evidence="5">
    <location>
        <begin position="201"/>
        <end position="218"/>
    </location>
</feature>
<keyword evidence="2 5" id="KW-0812">Transmembrane</keyword>
<comment type="caution">
    <text evidence="6">The sequence shown here is derived from an EMBL/GenBank/DDBJ whole genome shotgun (WGS) entry which is preliminary data.</text>
</comment>
<dbReference type="InterPro" id="IPR038770">
    <property type="entry name" value="Na+/solute_symporter_sf"/>
</dbReference>
<organism evidence="6">
    <name type="scientific">bioreactor metagenome</name>
    <dbReference type="NCBI Taxonomy" id="1076179"/>
    <lineage>
        <taxon>unclassified sequences</taxon>
        <taxon>metagenomes</taxon>
        <taxon>ecological metagenomes</taxon>
    </lineage>
</organism>
<evidence type="ECO:0000256" key="3">
    <source>
        <dbReference type="ARBA" id="ARBA00022989"/>
    </source>
</evidence>
<comment type="subcellular location">
    <subcellularLocation>
        <location evidence="1">Membrane</location>
        <topology evidence="1">Multi-pass membrane protein</topology>
    </subcellularLocation>
</comment>
<feature type="transmembrane region" description="Helical" evidence="5">
    <location>
        <begin position="159"/>
        <end position="180"/>
    </location>
</feature>
<feature type="transmembrane region" description="Helical" evidence="5">
    <location>
        <begin position="12"/>
        <end position="32"/>
    </location>
</feature>
<accession>A0A644WLB2</accession>
<dbReference type="PANTHER" id="PTHR10361:SF28">
    <property type="entry name" value="P3 PROTEIN-RELATED"/>
    <property type="match status" value="1"/>
</dbReference>
<evidence type="ECO:0000256" key="5">
    <source>
        <dbReference type="SAM" id="Phobius"/>
    </source>
</evidence>
<evidence type="ECO:0000256" key="2">
    <source>
        <dbReference type="ARBA" id="ARBA00022692"/>
    </source>
</evidence>
<name>A0A644WLB2_9ZZZZ</name>
<dbReference type="GO" id="GO:0016020">
    <property type="term" value="C:membrane"/>
    <property type="evidence" value="ECO:0007669"/>
    <property type="project" value="UniProtKB-SubCell"/>
</dbReference>
<feature type="transmembrane region" description="Helical" evidence="5">
    <location>
        <begin position="98"/>
        <end position="118"/>
    </location>
</feature>
<evidence type="ECO:0008006" key="7">
    <source>
        <dbReference type="Google" id="ProtNLM"/>
    </source>
</evidence>